<dbReference type="EMBL" id="MN707956">
    <property type="protein sequence ID" value="QLI63240.1"/>
    <property type="molecule type" value="mRNA"/>
</dbReference>
<keyword evidence="3" id="KW-0238">DNA-binding</keyword>
<sequence length="225" mass="25642">MTRKKIKIKKIDNIAARQVTFSKRRKGLFKKAEELAVLCDADVALIVFSSTGKLFEFASSSMKHILQKYVSHSSNIKKYPPLQFLQQENSLQVRLSKEISDKTRELRWIRGDDLEGLSLEELEELEQKLEVGLNRVSETKDEQIRNEIATLQYKGAELMEENNRLKQRVAEMNNDRNGSIVGDMDRMILEEGQTSDQSITNNSTTQPPLQAADCSDTLLLKLGLP</sequence>
<comment type="subcellular location">
    <subcellularLocation>
        <location evidence="1">Nucleus</location>
    </subcellularLocation>
</comment>
<evidence type="ECO:0000259" key="7">
    <source>
        <dbReference type="PROSITE" id="PS50066"/>
    </source>
</evidence>
<dbReference type="SUPFAM" id="SSF55455">
    <property type="entry name" value="SRF-like"/>
    <property type="match status" value="1"/>
</dbReference>
<name>A0A7D5Z057_IPOBA</name>
<organism evidence="9">
    <name type="scientific">Ipomoea batatas</name>
    <name type="common">Sweet potato</name>
    <name type="synonym">Convolvulus batatas</name>
    <dbReference type="NCBI Taxonomy" id="4120"/>
    <lineage>
        <taxon>Eukaryota</taxon>
        <taxon>Viridiplantae</taxon>
        <taxon>Streptophyta</taxon>
        <taxon>Embryophyta</taxon>
        <taxon>Tracheophyta</taxon>
        <taxon>Spermatophyta</taxon>
        <taxon>Magnoliopsida</taxon>
        <taxon>eudicotyledons</taxon>
        <taxon>Gunneridae</taxon>
        <taxon>Pentapetalae</taxon>
        <taxon>asterids</taxon>
        <taxon>lamiids</taxon>
        <taxon>Solanales</taxon>
        <taxon>Convolvulaceae</taxon>
        <taxon>Ipomoeeae</taxon>
        <taxon>Ipomoea</taxon>
    </lineage>
</organism>
<evidence type="ECO:0000259" key="8">
    <source>
        <dbReference type="PROSITE" id="PS51297"/>
    </source>
</evidence>
<keyword evidence="5" id="KW-0539">Nucleus</keyword>
<dbReference type="GO" id="GO:0045944">
    <property type="term" value="P:positive regulation of transcription by RNA polymerase II"/>
    <property type="evidence" value="ECO:0007669"/>
    <property type="project" value="InterPro"/>
</dbReference>
<dbReference type="InterPro" id="IPR002487">
    <property type="entry name" value="TF_Kbox"/>
</dbReference>
<dbReference type="PROSITE" id="PS50066">
    <property type="entry name" value="MADS_BOX_2"/>
    <property type="match status" value="1"/>
</dbReference>
<dbReference type="SMART" id="SM00432">
    <property type="entry name" value="MADS"/>
    <property type="match status" value="1"/>
</dbReference>
<dbReference type="InterPro" id="IPR036879">
    <property type="entry name" value="TF_MADSbox_sf"/>
</dbReference>
<evidence type="ECO:0000256" key="1">
    <source>
        <dbReference type="ARBA" id="ARBA00004123"/>
    </source>
</evidence>
<dbReference type="Gene3D" id="3.40.1810.10">
    <property type="entry name" value="Transcription factor, MADS-box"/>
    <property type="match status" value="1"/>
</dbReference>
<feature type="domain" description="MADS-box" evidence="7">
    <location>
        <begin position="1"/>
        <end position="61"/>
    </location>
</feature>
<evidence type="ECO:0000313" key="9">
    <source>
        <dbReference type="EMBL" id="QLI63240.1"/>
    </source>
</evidence>
<dbReference type="InterPro" id="IPR002100">
    <property type="entry name" value="TF_MADSbox"/>
</dbReference>
<dbReference type="AlphaFoldDB" id="A0A7D5Z057"/>
<evidence type="ECO:0000256" key="3">
    <source>
        <dbReference type="ARBA" id="ARBA00023125"/>
    </source>
</evidence>
<dbReference type="PROSITE" id="PS51297">
    <property type="entry name" value="K_BOX"/>
    <property type="match status" value="1"/>
</dbReference>
<dbReference type="FunFam" id="3.40.1810.10:FF:000007">
    <property type="entry name" value="Transcription factor, MADS-box"/>
    <property type="match status" value="1"/>
</dbReference>
<evidence type="ECO:0000256" key="4">
    <source>
        <dbReference type="ARBA" id="ARBA00023163"/>
    </source>
</evidence>
<dbReference type="InterPro" id="IPR033896">
    <property type="entry name" value="MEF2-like_N"/>
</dbReference>
<dbReference type="GO" id="GO:0003700">
    <property type="term" value="F:DNA-binding transcription factor activity"/>
    <property type="evidence" value="ECO:0007669"/>
    <property type="project" value="InterPro"/>
</dbReference>
<feature type="coiled-coil region" evidence="6">
    <location>
        <begin position="119"/>
        <end position="175"/>
    </location>
</feature>
<proteinExistence type="evidence at transcript level"/>
<dbReference type="CDD" id="cd00265">
    <property type="entry name" value="MADS_MEF2_like"/>
    <property type="match status" value="1"/>
</dbReference>
<keyword evidence="6" id="KW-0175">Coiled coil</keyword>
<dbReference type="GO" id="GO:0005634">
    <property type="term" value="C:nucleus"/>
    <property type="evidence" value="ECO:0007669"/>
    <property type="project" value="UniProtKB-SubCell"/>
</dbReference>
<evidence type="ECO:0000256" key="5">
    <source>
        <dbReference type="ARBA" id="ARBA00023242"/>
    </source>
</evidence>
<keyword evidence="2" id="KW-0805">Transcription regulation</keyword>
<gene>
    <name evidence="9" type="primary">SVP2</name>
</gene>
<dbReference type="GO" id="GO:0000977">
    <property type="term" value="F:RNA polymerase II transcription regulatory region sequence-specific DNA binding"/>
    <property type="evidence" value="ECO:0007669"/>
    <property type="project" value="InterPro"/>
</dbReference>
<dbReference type="PRINTS" id="PR00404">
    <property type="entry name" value="MADSDOMAIN"/>
</dbReference>
<feature type="domain" description="K-box" evidence="8">
    <location>
        <begin position="85"/>
        <end position="175"/>
    </location>
</feature>
<accession>A0A7D5Z057</accession>
<keyword evidence="4" id="KW-0804">Transcription</keyword>
<dbReference type="GO" id="GO:0046983">
    <property type="term" value="F:protein dimerization activity"/>
    <property type="evidence" value="ECO:0007669"/>
    <property type="project" value="InterPro"/>
</dbReference>
<dbReference type="Pfam" id="PF01486">
    <property type="entry name" value="K-box"/>
    <property type="match status" value="1"/>
</dbReference>
<dbReference type="PROSITE" id="PS00350">
    <property type="entry name" value="MADS_BOX_1"/>
    <property type="match status" value="1"/>
</dbReference>
<protein>
    <submittedName>
        <fullName evidence="9">MADS-box protein SHORT VEGETATIVE PHASE-like protein 2</fullName>
    </submittedName>
</protein>
<dbReference type="InterPro" id="IPR050142">
    <property type="entry name" value="MADS-box/MEF2_TF"/>
</dbReference>
<dbReference type="PANTHER" id="PTHR48019">
    <property type="entry name" value="SERUM RESPONSE FACTOR HOMOLOG"/>
    <property type="match status" value="1"/>
</dbReference>
<evidence type="ECO:0000256" key="6">
    <source>
        <dbReference type="SAM" id="Coils"/>
    </source>
</evidence>
<evidence type="ECO:0000256" key="2">
    <source>
        <dbReference type="ARBA" id="ARBA00023015"/>
    </source>
</evidence>
<reference evidence="9" key="1">
    <citation type="submission" date="2019-11" db="EMBL/GenBank/DDBJ databases">
        <title>Differential expression pattern of novel MADS-box genes in root formation and differentiation of sweetpotato (Ipomoea batatas (L.) Lam.).</title>
        <authorList>
            <person name="Jang M."/>
            <person name="Lee J."/>
            <person name="Kim J.-S."/>
            <person name="Nie H."/>
            <person name="Kim S."/>
            <person name="Kim S.-H."/>
        </authorList>
    </citation>
    <scope>NUCLEOTIDE SEQUENCE</scope>
</reference>
<dbReference type="Pfam" id="PF00319">
    <property type="entry name" value="SRF-TF"/>
    <property type="match status" value="1"/>
</dbReference>